<dbReference type="PANTHER" id="PTHR43569:SF2">
    <property type="entry name" value="AMIDOHYDROLASE-RELATED DOMAIN-CONTAINING PROTEIN"/>
    <property type="match status" value="1"/>
</dbReference>
<evidence type="ECO:0000259" key="2">
    <source>
        <dbReference type="Pfam" id="PF04909"/>
    </source>
</evidence>
<dbReference type="OrthoDB" id="9771932at2"/>
<feature type="domain" description="Amidohydrolase-related" evidence="2">
    <location>
        <begin position="51"/>
        <end position="322"/>
    </location>
</feature>
<organism evidence="3 4">
    <name type="scientific">Lunatimonas lonarensis</name>
    <dbReference type="NCBI Taxonomy" id="1232681"/>
    <lineage>
        <taxon>Bacteria</taxon>
        <taxon>Pseudomonadati</taxon>
        <taxon>Bacteroidota</taxon>
        <taxon>Cytophagia</taxon>
        <taxon>Cytophagales</taxon>
        <taxon>Cyclobacteriaceae</taxon>
    </lineage>
</organism>
<evidence type="ECO:0000313" key="4">
    <source>
        <dbReference type="Proteomes" id="UP000013909"/>
    </source>
</evidence>
<dbReference type="SUPFAM" id="SSF51556">
    <property type="entry name" value="Metallo-dependent hydrolases"/>
    <property type="match status" value="1"/>
</dbReference>
<dbReference type="STRING" id="1232681.ADIS_3400"/>
<dbReference type="GO" id="GO:0016787">
    <property type="term" value="F:hydrolase activity"/>
    <property type="evidence" value="ECO:0007669"/>
    <property type="project" value="UniProtKB-KW"/>
</dbReference>
<dbReference type="Pfam" id="PF04909">
    <property type="entry name" value="Amidohydro_2"/>
    <property type="match status" value="1"/>
</dbReference>
<evidence type="ECO:0000256" key="1">
    <source>
        <dbReference type="ARBA" id="ARBA00038310"/>
    </source>
</evidence>
<name>R7ZQB2_9BACT</name>
<comment type="similarity">
    <text evidence="1">Belongs to the metallo-dependent hydrolases superfamily.</text>
</comment>
<reference evidence="3 4" key="1">
    <citation type="submission" date="2013-02" db="EMBL/GenBank/DDBJ databases">
        <title>A novel strain isolated from Lonar lake, Maharashtra, India.</title>
        <authorList>
            <person name="Singh A."/>
        </authorList>
    </citation>
    <scope>NUCLEOTIDE SEQUENCE [LARGE SCALE GENOMIC DNA]</scope>
    <source>
        <strain evidence="3 4">AK24</strain>
    </source>
</reference>
<dbReference type="PANTHER" id="PTHR43569">
    <property type="entry name" value="AMIDOHYDROLASE"/>
    <property type="match status" value="1"/>
</dbReference>
<keyword evidence="4" id="KW-1185">Reference proteome</keyword>
<dbReference type="InterPro" id="IPR006680">
    <property type="entry name" value="Amidohydro-rel"/>
</dbReference>
<proteinExistence type="inferred from homology"/>
<protein>
    <submittedName>
        <fullName evidence="3">Amidohydrolase 2</fullName>
    </submittedName>
</protein>
<dbReference type="RefSeq" id="WP_010855533.1">
    <property type="nucleotide sequence ID" value="NZ_AQHR01000088.1"/>
</dbReference>
<dbReference type="Proteomes" id="UP000013909">
    <property type="component" value="Unassembled WGS sequence"/>
</dbReference>
<dbReference type="Gene3D" id="3.20.20.140">
    <property type="entry name" value="Metal-dependent hydrolases"/>
    <property type="match status" value="1"/>
</dbReference>
<sequence length="322" mass="37119">MAPEPISRFGGFFYMNRRDFVVKASIFGAATWVGSGMKARSSAVWDNIPLVDTHLHLWDRREMDYPWLSGVLDRDFLPVDFEVASEALPISKMVFVECGRRPDQYLQEVDWVLDRSKEDPRIRGMVAYFPLEKGLQSEQEMESLVSRGIVRGIRRGISEELVENPRFLEGISMLRRHGLGFDLNVSPSLMEASIRLVRRYPDLTFVLNHIGNPDIRGGGDFDLWKRQMRVLGKFENVVCKVSGVITKANLDAWRFADLVPYLDHVFMAFGMDRLVFGGDWPVVLRAGSYRQWADVFLQYTASLSKNERELVYHANAERIYRI</sequence>
<accession>R7ZQB2</accession>
<evidence type="ECO:0000313" key="3">
    <source>
        <dbReference type="EMBL" id="EON76272.1"/>
    </source>
</evidence>
<dbReference type="AlphaFoldDB" id="R7ZQB2"/>
<comment type="caution">
    <text evidence="3">The sequence shown here is derived from an EMBL/GenBank/DDBJ whole genome shotgun (WGS) entry which is preliminary data.</text>
</comment>
<gene>
    <name evidence="3" type="ORF">ADIS_3400</name>
</gene>
<dbReference type="InterPro" id="IPR032466">
    <property type="entry name" value="Metal_Hydrolase"/>
</dbReference>
<keyword evidence="3" id="KW-0378">Hydrolase</keyword>
<dbReference type="EMBL" id="AQHR01000088">
    <property type="protein sequence ID" value="EON76272.1"/>
    <property type="molecule type" value="Genomic_DNA"/>
</dbReference>
<dbReference type="InterPro" id="IPR052350">
    <property type="entry name" value="Metallo-dep_Lactonases"/>
</dbReference>